<evidence type="ECO:0000313" key="2">
    <source>
        <dbReference type="Proteomes" id="UP000799776"/>
    </source>
</evidence>
<accession>A0A9P4LZ48</accession>
<protein>
    <submittedName>
        <fullName evidence="1">Uncharacterized protein</fullName>
    </submittedName>
</protein>
<comment type="caution">
    <text evidence="1">The sequence shown here is derived from an EMBL/GenBank/DDBJ whole genome shotgun (WGS) entry which is preliminary data.</text>
</comment>
<dbReference type="EMBL" id="ML978712">
    <property type="protein sequence ID" value="KAF2090670.1"/>
    <property type="molecule type" value="Genomic_DNA"/>
</dbReference>
<reference evidence="1" key="1">
    <citation type="journal article" date="2020" name="Stud. Mycol.">
        <title>101 Dothideomycetes genomes: a test case for predicting lifestyles and emergence of pathogens.</title>
        <authorList>
            <person name="Haridas S."/>
            <person name="Albert R."/>
            <person name="Binder M."/>
            <person name="Bloem J."/>
            <person name="Labutti K."/>
            <person name="Salamov A."/>
            <person name="Andreopoulos B."/>
            <person name="Baker S."/>
            <person name="Barry K."/>
            <person name="Bills G."/>
            <person name="Bluhm B."/>
            <person name="Cannon C."/>
            <person name="Castanera R."/>
            <person name="Culley D."/>
            <person name="Daum C."/>
            <person name="Ezra D."/>
            <person name="Gonzalez J."/>
            <person name="Henrissat B."/>
            <person name="Kuo A."/>
            <person name="Liang C."/>
            <person name="Lipzen A."/>
            <person name="Lutzoni F."/>
            <person name="Magnuson J."/>
            <person name="Mondo S."/>
            <person name="Nolan M."/>
            <person name="Ohm R."/>
            <person name="Pangilinan J."/>
            <person name="Park H.-J."/>
            <person name="Ramirez L."/>
            <person name="Alfaro M."/>
            <person name="Sun H."/>
            <person name="Tritt A."/>
            <person name="Yoshinaga Y."/>
            <person name="Zwiers L.-H."/>
            <person name="Turgeon B."/>
            <person name="Goodwin S."/>
            <person name="Spatafora J."/>
            <person name="Crous P."/>
            <person name="Grigoriev I."/>
        </authorList>
    </citation>
    <scope>NUCLEOTIDE SEQUENCE</scope>
    <source>
        <strain evidence="1">CBS 121410</strain>
    </source>
</reference>
<dbReference type="AlphaFoldDB" id="A0A9P4LZ48"/>
<organism evidence="1 2">
    <name type="scientific">Saccharata proteae CBS 121410</name>
    <dbReference type="NCBI Taxonomy" id="1314787"/>
    <lineage>
        <taxon>Eukaryota</taxon>
        <taxon>Fungi</taxon>
        <taxon>Dikarya</taxon>
        <taxon>Ascomycota</taxon>
        <taxon>Pezizomycotina</taxon>
        <taxon>Dothideomycetes</taxon>
        <taxon>Dothideomycetes incertae sedis</taxon>
        <taxon>Botryosphaeriales</taxon>
        <taxon>Saccharataceae</taxon>
        <taxon>Saccharata</taxon>
    </lineage>
</organism>
<gene>
    <name evidence="1" type="ORF">K490DRAFT_61993</name>
</gene>
<sequence>MNEAEVGTLEPRLANKLLNALGFAELKLARTDGLIDGAEVAALELMLATKVVKVLGRSDGLIERVDIGRLALTLPSRLDNPAGLLALRLGSTDGSSETAPEVWRLDPTLAKKLDNAAGSLALKLATNVGLRDVMEAGATELKLASKLVKALGFAELRLARTDGGITGAQAGEY</sequence>
<dbReference type="Proteomes" id="UP000799776">
    <property type="component" value="Unassembled WGS sequence"/>
</dbReference>
<proteinExistence type="predicted"/>
<name>A0A9P4LZ48_9PEZI</name>
<evidence type="ECO:0000313" key="1">
    <source>
        <dbReference type="EMBL" id="KAF2090670.1"/>
    </source>
</evidence>
<keyword evidence="2" id="KW-1185">Reference proteome</keyword>